<organism evidence="1 2">
    <name type="scientific">Thalassiosira oceanica</name>
    <name type="common">Marine diatom</name>
    <dbReference type="NCBI Taxonomy" id="159749"/>
    <lineage>
        <taxon>Eukaryota</taxon>
        <taxon>Sar</taxon>
        <taxon>Stramenopiles</taxon>
        <taxon>Ochrophyta</taxon>
        <taxon>Bacillariophyta</taxon>
        <taxon>Coscinodiscophyceae</taxon>
        <taxon>Thalassiosirophycidae</taxon>
        <taxon>Thalassiosirales</taxon>
        <taxon>Thalassiosiraceae</taxon>
        <taxon>Thalassiosira</taxon>
    </lineage>
</organism>
<feature type="non-terminal residue" evidence="1">
    <location>
        <position position="1"/>
    </location>
</feature>
<dbReference type="EMBL" id="AGNL01003695">
    <property type="protein sequence ID" value="EJK74414.1"/>
    <property type="molecule type" value="Genomic_DNA"/>
</dbReference>
<evidence type="ECO:0008006" key="3">
    <source>
        <dbReference type="Google" id="ProtNLM"/>
    </source>
</evidence>
<gene>
    <name evidence="1" type="ORF">THAOC_03907</name>
</gene>
<protein>
    <recommendedName>
        <fullName evidence="3">Leucine-rich repeat domain-containing protein</fullName>
    </recommendedName>
</protein>
<dbReference type="InterPro" id="IPR026906">
    <property type="entry name" value="LRR_5"/>
</dbReference>
<dbReference type="InterPro" id="IPR032675">
    <property type="entry name" value="LRR_dom_sf"/>
</dbReference>
<dbReference type="SUPFAM" id="SSF52058">
    <property type="entry name" value="L domain-like"/>
    <property type="match status" value="1"/>
</dbReference>
<accession>K0TB95</accession>
<dbReference type="PANTHER" id="PTHR45661:SF3">
    <property type="entry name" value="IG-LIKE DOMAIN-CONTAINING PROTEIN"/>
    <property type="match status" value="1"/>
</dbReference>
<dbReference type="Pfam" id="PF13306">
    <property type="entry name" value="LRR_5"/>
    <property type="match status" value="1"/>
</dbReference>
<proteinExistence type="predicted"/>
<sequence length="278" mass="30826">QLKEGLQVIGGSAFRNCKALRDVTLPSSVIELRGRAFDYCSSLVNLQLNEGLQVIGSDAHLNCFTASRSVTIPSSVTTLGKGAFLRCMNLSEVIFLSGKTLLDQEFFSRGIFSEDQGILNQGAIKEMLFDDDTSFVFNGCPLINVKISIGWALSERMARLPKECMRSVEERIHNLHHLELLQDGDVLACFPVVRTANAHDGAYQVQDTNLETSRSLYRELQFIAFYELKETSILIELAFWKSIIDKGGDRACPVAIPGPAKSLLMEYCGFAGFLRPAF</sequence>
<dbReference type="Gene3D" id="3.80.10.10">
    <property type="entry name" value="Ribonuclease Inhibitor"/>
    <property type="match status" value="1"/>
</dbReference>
<evidence type="ECO:0000313" key="2">
    <source>
        <dbReference type="Proteomes" id="UP000266841"/>
    </source>
</evidence>
<dbReference type="AlphaFoldDB" id="K0TB95"/>
<dbReference type="PANTHER" id="PTHR45661">
    <property type="entry name" value="SURFACE ANTIGEN"/>
    <property type="match status" value="1"/>
</dbReference>
<evidence type="ECO:0000313" key="1">
    <source>
        <dbReference type="EMBL" id="EJK74414.1"/>
    </source>
</evidence>
<comment type="caution">
    <text evidence="1">The sequence shown here is derived from an EMBL/GenBank/DDBJ whole genome shotgun (WGS) entry which is preliminary data.</text>
</comment>
<dbReference type="InterPro" id="IPR053139">
    <property type="entry name" value="Surface_bspA-like"/>
</dbReference>
<keyword evidence="2" id="KW-1185">Reference proteome</keyword>
<name>K0TB95_THAOC</name>
<reference evidence="1 2" key="1">
    <citation type="journal article" date="2012" name="Genome Biol.">
        <title>Genome and low-iron response of an oceanic diatom adapted to chronic iron limitation.</title>
        <authorList>
            <person name="Lommer M."/>
            <person name="Specht M."/>
            <person name="Roy A.S."/>
            <person name="Kraemer L."/>
            <person name="Andreson R."/>
            <person name="Gutowska M.A."/>
            <person name="Wolf J."/>
            <person name="Bergner S.V."/>
            <person name="Schilhabel M.B."/>
            <person name="Klostermeier U.C."/>
            <person name="Beiko R.G."/>
            <person name="Rosenstiel P."/>
            <person name="Hippler M."/>
            <person name="Laroche J."/>
        </authorList>
    </citation>
    <scope>NUCLEOTIDE SEQUENCE [LARGE SCALE GENOMIC DNA]</scope>
    <source>
        <strain evidence="1 2">CCMP1005</strain>
    </source>
</reference>
<dbReference type="Proteomes" id="UP000266841">
    <property type="component" value="Unassembled WGS sequence"/>
</dbReference>